<dbReference type="Proteomes" id="UP001596087">
    <property type="component" value="Unassembled WGS sequence"/>
</dbReference>
<proteinExistence type="predicted"/>
<feature type="region of interest" description="Disordered" evidence="1">
    <location>
        <begin position="1"/>
        <end position="22"/>
    </location>
</feature>
<comment type="caution">
    <text evidence="3">The sequence shown here is derived from an EMBL/GenBank/DDBJ whole genome shotgun (WGS) entry which is preliminary data.</text>
</comment>
<feature type="domain" description="ARB-07466-like C-terminal" evidence="2">
    <location>
        <begin position="193"/>
        <end position="289"/>
    </location>
</feature>
<dbReference type="EMBL" id="JBHSKD010000021">
    <property type="protein sequence ID" value="MFC5178199.1"/>
    <property type="molecule type" value="Genomic_DNA"/>
</dbReference>
<dbReference type="Pfam" id="PF26571">
    <property type="entry name" value="VldE"/>
    <property type="match status" value="1"/>
</dbReference>
<gene>
    <name evidence="3" type="ORF">ACFPGP_16080</name>
</gene>
<evidence type="ECO:0000313" key="3">
    <source>
        <dbReference type="EMBL" id="MFC5178199.1"/>
    </source>
</evidence>
<protein>
    <recommendedName>
        <fullName evidence="2">ARB-07466-like C-terminal domain-containing protein</fullName>
    </recommendedName>
</protein>
<keyword evidence="4" id="KW-1185">Reference proteome</keyword>
<evidence type="ECO:0000313" key="4">
    <source>
        <dbReference type="Proteomes" id="UP001596087"/>
    </source>
</evidence>
<dbReference type="InterPro" id="IPR058593">
    <property type="entry name" value="ARB_07466-like_C"/>
</dbReference>
<feature type="compositionally biased region" description="Low complexity" evidence="1">
    <location>
        <begin position="53"/>
        <end position="65"/>
    </location>
</feature>
<name>A0ABW0BLH1_9ACTN</name>
<dbReference type="RefSeq" id="WP_378591781.1">
    <property type="nucleotide sequence ID" value="NZ_JBHSKD010000021.1"/>
</dbReference>
<organism evidence="3 4">
    <name type="scientific">Nocardioides taihuensis</name>
    <dbReference type="NCBI Taxonomy" id="1835606"/>
    <lineage>
        <taxon>Bacteria</taxon>
        <taxon>Bacillati</taxon>
        <taxon>Actinomycetota</taxon>
        <taxon>Actinomycetes</taxon>
        <taxon>Propionibacteriales</taxon>
        <taxon>Nocardioidaceae</taxon>
        <taxon>Nocardioides</taxon>
    </lineage>
</organism>
<reference evidence="4" key="1">
    <citation type="journal article" date="2019" name="Int. J. Syst. Evol. Microbiol.">
        <title>The Global Catalogue of Microorganisms (GCM) 10K type strain sequencing project: providing services to taxonomists for standard genome sequencing and annotation.</title>
        <authorList>
            <consortium name="The Broad Institute Genomics Platform"/>
            <consortium name="The Broad Institute Genome Sequencing Center for Infectious Disease"/>
            <person name="Wu L."/>
            <person name="Ma J."/>
        </authorList>
    </citation>
    <scope>NUCLEOTIDE SEQUENCE [LARGE SCALE GENOMIC DNA]</scope>
    <source>
        <strain evidence="4">DFY41</strain>
    </source>
</reference>
<accession>A0ABW0BLH1</accession>
<feature type="region of interest" description="Disordered" evidence="1">
    <location>
        <begin position="53"/>
        <end position="77"/>
    </location>
</feature>
<evidence type="ECO:0000259" key="2">
    <source>
        <dbReference type="Pfam" id="PF26571"/>
    </source>
</evidence>
<sequence>MAHRHKRDADARRTPRKLPRARTLAGPIALLATVSVVGTGVAFSEPSTREVLVSSSGSSVSAAGDEVERSTTSRSTFSRAGYEKAVDDYERLLTREATERAIKRADTRLWTTAPLNLWLSPDRAAGKTGVLEAGEKVLVTGRKARGRIEIVVGGKARWVTGGYLSKDKPKPERANAGVPEVGGACTNGTSVPSGVSPHIAAVHEAVCANFPEITTYGTFRGDGEHAQGIAVDIMVSGDRGWEVAEFVRAHHDELGVQYVIYSQHIWSVDRASEGWRPMEDRGSTTANHYDHVHVTTY</sequence>
<evidence type="ECO:0000256" key="1">
    <source>
        <dbReference type="SAM" id="MobiDB-lite"/>
    </source>
</evidence>